<dbReference type="InterPro" id="IPR029071">
    <property type="entry name" value="Ubiquitin-like_domsf"/>
</dbReference>
<dbReference type="EMBL" id="CAKOGL010000030">
    <property type="protein sequence ID" value="CAH2106976.1"/>
    <property type="molecule type" value="Genomic_DNA"/>
</dbReference>
<evidence type="ECO:0000313" key="4">
    <source>
        <dbReference type="EMBL" id="CAH2106976.1"/>
    </source>
</evidence>
<dbReference type="GO" id="GO:0071818">
    <property type="term" value="C:BAT3 complex"/>
    <property type="evidence" value="ECO:0007669"/>
    <property type="project" value="TreeGrafter"/>
</dbReference>
<dbReference type="Proteomes" id="UP001153954">
    <property type="component" value="Unassembled WGS sequence"/>
</dbReference>
<organism evidence="4 5">
    <name type="scientific">Euphydryas editha</name>
    <name type="common">Edith's checkerspot</name>
    <dbReference type="NCBI Taxonomy" id="104508"/>
    <lineage>
        <taxon>Eukaryota</taxon>
        <taxon>Metazoa</taxon>
        <taxon>Ecdysozoa</taxon>
        <taxon>Arthropoda</taxon>
        <taxon>Hexapoda</taxon>
        <taxon>Insecta</taxon>
        <taxon>Pterygota</taxon>
        <taxon>Neoptera</taxon>
        <taxon>Endopterygota</taxon>
        <taxon>Lepidoptera</taxon>
        <taxon>Glossata</taxon>
        <taxon>Ditrysia</taxon>
        <taxon>Papilionoidea</taxon>
        <taxon>Nymphalidae</taxon>
        <taxon>Nymphalinae</taxon>
        <taxon>Euphydryas</taxon>
    </lineage>
</organism>
<evidence type="ECO:0000256" key="1">
    <source>
        <dbReference type="ARBA" id="ARBA00004514"/>
    </source>
</evidence>
<accession>A0AAU9V4U3</accession>
<evidence type="ECO:0000313" key="5">
    <source>
        <dbReference type="Proteomes" id="UP001153954"/>
    </source>
</evidence>
<dbReference type="AlphaFoldDB" id="A0AAU9V4U3"/>
<gene>
    <name evidence="4" type="ORF">EEDITHA_LOCUS21048</name>
</gene>
<sequence length="153" mass="17357">MNIIIKQLQGGECSLQVQPSTKIVEIKQHIATKLRIPIAEQKLLLLGRTLADDQTVQSYPQIKNGTKLNLVVKKPEGLLEVSTKYFRKHGMSETEARNAAKRLLKVVEEKFNKLSWDDIERLSLDCMLEECENPRPAAVEQEQETECEDALGL</sequence>
<proteinExistence type="predicted"/>
<comment type="subcellular location">
    <subcellularLocation>
        <location evidence="1">Cytoplasm</location>
        <location evidence="1">Cytosol</location>
    </subcellularLocation>
</comment>
<dbReference type="GO" id="GO:0006620">
    <property type="term" value="P:post-translational protein targeting to endoplasmic reticulum membrane"/>
    <property type="evidence" value="ECO:0007669"/>
    <property type="project" value="InterPro"/>
</dbReference>
<protein>
    <recommendedName>
        <fullName evidence="3">Ubiquitin-like domain-containing protein</fullName>
    </recommendedName>
</protein>
<reference evidence="4" key="1">
    <citation type="submission" date="2022-03" db="EMBL/GenBank/DDBJ databases">
        <authorList>
            <person name="Tunstrom K."/>
        </authorList>
    </citation>
    <scope>NUCLEOTIDE SEQUENCE</scope>
</reference>
<dbReference type="SUPFAM" id="SSF54236">
    <property type="entry name" value="Ubiquitin-like"/>
    <property type="match status" value="1"/>
</dbReference>
<dbReference type="PROSITE" id="PS50053">
    <property type="entry name" value="UBIQUITIN_2"/>
    <property type="match status" value="1"/>
</dbReference>
<name>A0AAU9V4U3_EUPED</name>
<keyword evidence="2" id="KW-0963">Cytoplasm</keyword>
<feature type="domain" description="Ubiquitin-like" evidence="3">
    <location>
        <begin position="1"/>
        <end position="77"/>
    </location>
</feature>
<dbReference type="Gene3D" id="3.10.20.90">
    <property type="entry name" value="Phosphatidylinositol 3-kinase Catalytic Subunit, Chain A, domain 1"/>
    <property type="match status" value="1"/>
</dbReference>
<dbReference type="Pfam" id="PF00240">
    <property type="entry name" value="ubiquitin"/>
    <property type="match status" value="1"/>
</dbReference>
<dbReference type="GO" id="GO:0071816">
    <property type="term" value="P:tail-anchored membrane protein insertion into ER membrane"/>
    <property type="evidence" value="ECO:0007669"/>
    <property type="project" value="TreeGrafter"/>
</dbReference>
<dbReference type="InterPro" id="IPR047154">
    <property type="entry name" value="UBL4A-like"/>
</dbReference>
<dbReference type="GO" id="GO:0051087">
    <property type="term" value="F:protein-folding chaperone binding"/>
    <property type="evidence" value="ECO:0007669"/>
    <property type="project" value="TreeGrafter"/>
</dbReference>
<dbReference type="PANTHER" id="PTHR46555">
    <property type="entry name" value="UBIQUITIN-LIKE PROTEIN 4A"/>
    <property type="match status" value="1"/>
</dbReference>
<dbReference type="PANTHER" id="PTHR46555:SF1">
    <property type="entry name" value="UBIQUITIN-LIKE PROTEIN 4A"/>
    <property type="match status" value="1"/>
</dbReference>
<dbReference type="InterPro" id="IPR000626">
    <property type="entry name" value="Ubiquitin-like_dom"/>
</dbReference>
<evidence type="ECO:0000256" key="2">
    <source>
        <dbReference type="ARBA" id="ARBA00022490"/>
    </source>
</evidence>
<comment type="caution">
    <text evidence="4">The sequence shown here is derived from an EMBL/GenBank/DDBJ whole genome shotgun (WGS) entry which is preliminary data.</text>
</comment>
<dbReference type="SMART" id="SM00213">
    <property type="entry name" value="UBQ"/>
    <property type="match status" value="1"/>
</dbReference>
<keyword evidence="5" id="KW-1185">Reference proteome</keyword>
<evidence type="ECO:0000259" key="3">
    <source>
        <dbReference type="PROSITE" id="PS50053"/>
    </source>
</evidence>